<dbReference type="PANTHER" id="PTHR45228">
    <property type="entry name" value="CYCLIC DI-GMP PHOSPHODIESTERASE TM_0186-RELATED"/>
    <property type="match status" value="1"/>
</dbReference>
<dbReference type="Proteomes" id="UP000030013">
    <property type="component" value="Unassembled WGS sequence"/>
</dbReference>
<evidence type="ECO:0000313" key="3">
    <source>
        <dbReference type="EMBL" id="KGN40953.1"/>
    </source>
</evidence>
<dbReference type="InterPro" id="IPR036388">
    <property type="entry name" value="WH-like_DNA-bd_sf"/>
</dbReference>
<evidence type="ECO:0000259" key="1">
    <source>
        <dbReference type="PROSITE" id="PS50043"/>
    </source>
</evidence>
<dbReference type="PROSITE" id="PS51832">
    <property type="entry name" value="HD_GYP"/>
    <property type="match status" value="1"/>
</dbReference>
<dbReference type="InterPro" id="IPR052020">
    <property type="entry name" value="Cyclic_di-GMP/3'3'-cGAMP_PDE"/>
</dbReference>
<feature type="domain" description="HD-GYP" evidence="2">
    <location>
        <begin position="249"/>
        <end position="443"/>
    </location>
</feature>
<sequence length="509" mass="52637">MFRLIGLLGGLSGAMDLGTGAPLDESLERCVVAARVARAAGCSPDEVRDAMYVSLLEHVGCTAWSAEGAGTFGDDISVVRASVLADPARPSDLVRTFVPLVSSASGRSRLAVLATALRTARDPTPMVATCEVAVAAAGRLGLGPAVTHGLGHVLASWDGSGHPAVRGTDLPLATRIAQVAGTAALFTGLAGPAAAVSEVRRRAGTQLDPDLAALVSTDLLSFRGDDAPSTRDPLEQVLDLEPDPVRLVDAATLASVARTFGDLADLKSMWLPGHSAAVAALAVAAARAAGLADPERLGLAGHLHDVGRVAVSSRIWSKPGPLSASERDQARLHAHHSERIVSRVPALADVAEVIGRHHERCDGSGYHRGLRAPDLSIAARVLACADAYRSLVEEAPHRGPVSATDAARRLTADARSGRLDPDGVAAVLRAVGEAAPGRASAVAGLTARQLDVLRLLARGLSNREIGTRLGISPRTAEHHVQAIYERIGASTRPAAALFAMEHGLLERNG</sequence>
<dbReference type="PANTHER" id="PTHR45228:SF4">
    <property type="entry name" value="LIPOPROTEIN"/>
    <property type="match status" value="1"/>
</dbReference>
<dbReference type="CDD" id="cd00077">
    <property type="entry name" value="HDc"/>
    <property type="match status" value="1"/>
</dbReference>
<protein>
    <recommendedName>
        <fullName evidence="5">LuxR family transcriptional regulator</fullName>
    </recommendedName>
</protein>
<dbReference type="SUPFAM" id="SSF46894">
    <property type="entry name" value="C-terminal effector domain of the bipartite response regulators"/>
    <property type="match status" value="1"/>
</dbReference>
<evidence type="ECO:0000313" key="4">
    <source>
        <dbReference type="Proteomes" id="UP000030013"/>
    </source>
</evidence>
<name>A0A0A0JUX8_9MICO</name>
<dbReference type="SUPFAM" id="SSF109604">
    <property type="entry name" value="HD-domain/PDEase-like"/>
    <property type="match status" value="1"/>
</dbReference>
<dbReference type="EMBL" id="AVPL01000027">
    <property type="protein sequence ID" value="KGN40953.1"/>
    <property type="molecule type" value="Genomic_DNA"/>
</dbReference>
<dbReference type="InterPro" id="IPR037522">
    <property type="entry name" value="HD_GYP_dom"/>
</dbReference>
<dbReference type="GO" id="GO:0006355">
    <property type="term" value="P:regulation of DNA-templated transcription"/>
    <property type="evidence" value="ECO:0007669"/>
    <property type="project" value="InterPro"/>
</dbReference>
<evidence type="ECO:0008006" key="5">
    <source>
        <dbReference type="Google" id="ProtNLM"/>
    </source>
</evidence>
<keyword evidence="4" id="KW-1185">Reference proteome</keyword>
<accession>A0A0A0JUX8</accession>
<dbReference type="eggNOG" id="COG2197">
    <property type="taxonomic scope" value="Bacteria"/>
</dbReference>
<dbReference type="STRING" id="1385519.N801_10200"/>
<dbReference type="Pfam" id="PF00196">
    <property type="entry name" value="GerE"/>
    <property type="match status" value="1"/>
</dbReference>
<dbReference type="SMART" id="SM00471">
    <property type="entry name" value="HDc"/>
    <property type="match status" value="1"/>
</dbReference>
<proteinExistence type="predicted"/>
<dbReference type="InterPro" id="IPR016032">
    <property type="entry name" value="Sig_transdc_resp-reg_C-effctor"/>
</dbReference>
<gene>
    <name evidence="3" type="ORF">N801_10200</name>
</gene>
<dbReference type="GO" id="GO:0003677">
    <property type="term" value="F:DNA binding"/>
    <property type="evidence" value="ECO:0007669"/>
    <property type="project" value="InterPro"/>
</dbReference>
<dbReference type="AlphaFoldDB" id="A0A0A0JUX8"/>
<dbReference type="eggNOG" id="COG2206">
    <property type="taxonomic scope" value="Bacteria"/>
</dbReference>
<dbReference type="SMART" id="SM00421">
    <property type="entry name" value="HTH_LUXR"/>
    <property type="match status" value="1"/>
</dbReference>
<dbReference type="OrthoDB" id="9802066at2"/>
<dbReference type="InterPro" id="IPR003607">
    <property type="entry name" value="HD/PDEase_dom"/>
</dbReference>
<dbReference type="CDD" id="cd06170">
    <property type="entry name" value="LuxR_C_like"/>
    <property type="match status" value="1"/>
</dbReference>
<dbReference type="PRINTS" id="PR00038">
    <property type="entry name" value="HTHLUXR"/>
</dbReference>
<reference evidence="3 4" key="1">
    <citation type="submission" date="2013-08" db="EMBL/GenBank/DDBJ databases">
        <title>The genome sequence of Knoellia aerolata.</title>
        <authorList>
            <person name="Zhu W."/>
            <person name="Wang G."/>
        </authorList>
    </citation>
    <scope>NUCLEOTIDE SEQUENCE [LARGE SCALE GENOMIC DNA]</scope>
    <source>
        <strain evidence="3 4">DSM 18566</strain>
    </source>
</reference>
<evidence type="ECO:0000259" key="2">
    <source>
        <dbReference type="PROSITE" id="PS51832"/>
    </source>
</evidence>
<dbReference type="InterPro" id="IPR000792">
    <property type="entry name" value="Tscrpt_reg_LuxR_C"/>
</dbReference>
<dbReference type="Pfam" id="PF13487">
    <property type="entry name" value="HD_5"/>
    <property type="match status" value="1"/>
</dbReference>
<dbReference type="PROSITE" id="PS50043">
    <property type="entry name" value="HTH_LUXR_2"/>
    <property type="match status" value="1"/>
</dbReference>
<feature type="domain" description="HTH luxR-type" evidence="1">
    <location>
        <begin position="438"/>
        <end position="503"/>
    </location>
</feature>
<dbReference type="RefSeq" id="WP_035937654.1">
    <property type="nucleotide sequence ID" value="NZ_AVPL01000027.1"/>
</dbReference>
<dbReference type="Gene3D" id="1.10.10.10">
    <property type="entry name" value="Winged helix-like DNA-binding domain superfamily/Winged helix DNA-binding domain"/>
    <property type="match status" value="1"/>
</dbReference>
<dbReference type="Gene3D" id="1.10.3210.10">
    <property type="entry name" value="Hypothetical protein af1432"/>
    <property type="match status" value="1"/>
</dbReference>
<organism evidence="3 4">
    <name type="scientific">Knoellia aerolata DSM 18566</name>
    <dbReference type="NCBI Taxonomy" id="1385519"/>
    <lineage>
        <taxon>Bacteria</taxon>
        <taxon>Bacillati</taxon>
        <taxon>Actinomycetota</taxon>
        <taxon>Actinomycetes</taxon>
        <taxon>Micrococcales</taxon>
        <taxon>Intrasporangiaceae</taxon>
        <taxon>Knoellia</taxon>
    </lineage>
</organism>
<comment type="caution">
    <text evidence="3">The sequence shown here is derived from an EMBL/GenBank/DDBJ whole genome shotgun (WGS) entry which is preliminary data.</text>
</comment>